<feature type="compositionally biased region" description="Polar residues" evidence="1">
    <location>
        <begin position="1"/>
        <end position="14"/>
    </location>
</feature>
<organism evidence="2 3">
    <name type="scientific">Erythrobacter rubeus</name>
    <dbReference type="NCBI Taxonomy" id="2760803"/>
    <lineage>
        <taxon>Bacteria</taxon>
        <taxon>Pseudomonadati</taxon>
        <taxon>Pseudomonadota</taxon>
        <taxon>Alphaproteobacteria</taxon>
        <taxon>Sphingomonadales</taxon>
        <taxon>Erythrobacteraceae</taxon>
        <taxon>Erythrobacter/Porphyrobacter group</taxon>
        <taxon>Erythrobacter</taxon>
    </lineage>
</organism>
<feature type="region of interest" description="Disordered" evidence="1">
    <location>
        <begin position="1"/>
        <end position="43"/>
    </location>
</feature>
<keyword evidence="3" id="KW-1185">Reference proteome</keyword>
<dbReference type="Proteomes" id="UP000635384">
    <property type="component" value="Unassembled WGS sequence"/>
</dbReference>
<accession>A0ABR8KL31</accession>
<dbReference type="Pfam" id="PF05159">
    <property type="entry name" value="Capsule_synth"/>
    <property type="match status" value="1"/>
</dbReference>
<name>A0ABR8KL31_9SPHN</name>
<sequence length="574" mass="62264">MGRSTVTLSRTGVSSRVLRMPPFPGARTGTVSEEGMASEPLDAASRAEVSDALRSARVGGEFWAKPAELKTPVDVAIRARSSDEASKLRDQCGSGVFCIPCDHAAHEHDQSGFDTTCDIDPWSVLSKVDHLIAHGDDEWVALANTAGVSVQVLSPGRFGSPDDDSEALKQRAAAELAGPMPDPFSHGWLEPLAAIRLLADWRRAIDANRGGPSQTIVGACGISWWKRDEIRRFLWVPEVSLRIVSNASRALDIAQERGGALAIWPSRISPSVLEDAKRRGIPLVRVEDGFVRSVGLGTNLVPPSSVIVDRQGIHYDPDAPSDLEEILANTVFSGDLLERARKLRQAIVKNRISKYARGSASDPEAPALSARGRIVLVPGQVEDDMSVVYGGGGLTSNLELLRRARELEPGAHLVWRPHPDVDAGHRAGAVADDDALKFADSIVREGTMADLLGSVDAVHVLTSLSGFEALLRGLDVTCHGTPFYAGWGLTTDIGSVPERRARVLSLDELVAGVLLLYPRYLDPVTGLPCPPEILVERMAEEQMPNRQSWVEPIRRFQGKIMTRFRARSRLEGKN</sequence>
<dbReference type="GO" id="GO:0016740">
    <property type="term" value="F:transferase activity"/>
    <property type="evidence" value="ECO:0007669"/>
    <property type="project" value="UniProtKB-KW"/>
</dbReference>
<dbReference type="CDD" id="cd16439">
    <property type="entry name" value="beta_Kdo_transferase_KpsC_2"/>
    <property type="match status" value="1"/>
</dbReference>
<proteinExistence type="predicted"/>
<dbReference type="InterPro" id="IPR007833">
    <property type="entry name" value="Capsule_polysaccharide_synth"/>
</dbReference>
<gene>
    <name evidence="2" type="ORF">IB285_02150</name>
</gene>
<keyword evidence="2" id="KW-0808">Transferase</keyword>
<evidence type="ECO:0000256" key="1">
    <source>
        <dbReference type="SAM" id="MobiDB-lite"/>
    </source>
</evidence>
<evidence type="ECO:0000313" key="3">
    <source>
        <dbReference type="Proteomes" id="UP000635384"/>
    </source>
</evidence>
<dbReference type="EMBL" id="JACXLC010000001">
    <property type="protein sequence ID" value="MBD2841052.1"/>
    <property type="molecule type" value="Genomic_DNA"/>
</dbReference>
<evidence type="ECO:0000313" key="2">
    <source>
        <dbReference type="EMBL" id="MBD2841052.1"/>
    </source>
</evidence>
<comment type="caution">
    <text evidence="2">The sequence shown here is derived from an EMBL/GenBank/DDBJ whole genome shotgun (WGS) entry which is preliminary data.</text>
</comment>
<protein>
    <submittedName>
        <fullName evidence="2">Beta-3-deoxy-D-manno-oct-2-ulosonic acid transferase</fullName>
    </submittedName>
</protein>
<reference evidence="2 3" key="1">
    <citation type="submission" date="2020-09" db="EMBL/GenBank/DDBJ databases">
        <authorList>
            <person name="Yoon J.-W."/>
        </authorList>
    </citation>
    <scope>NUCLEOTIDE SEQUENCE [LARGE SCALE GENOMIC DNA]</scope>
    <source>
        <strain evidence="2 3">KMU-140</strain>
    </source>
</reference>